<keyword evidence="2" id="KW-1185">Reference proteome</keyword>
<dbReference type="EMBL" id="BMFA01000002">
    <property type="protein sequence ID" value="GGB39312.1"/>
    <property type="molecule type" value="Genomic_DNA"/>
</dbReference>
<dbReference type="GO" id="GO:0016829">
    <property type="term" value="F:lyase activity"/>
    <property type="evidence" value="ECO:0007669"/>
    <property type="project" value="UniProtKB-KW"/>
</dbReference>
<evidence type="ECO:0000313" key="1">
    <source>
        <dbReference type="EMBL" id="GGB39312.1"/>
    </source>
</evidence>
<sequence>MPDQKPLSAPVLAPGFADPVHDAQRCFRAVMMAMAQPGTLKSFDPGSLAPPQPLSPMGAALALTLFDYDTPVWLDGSLRKSPDVSAFLTFHTGARIVSEPVDAQFALINDPRGLMPLCSFDQGSLEYPDRAATLILCRTVFGQGDAALLAGPGLKEPKRFSAGLLPPAFWRQAADNNTQFPRGVDVIFAGATEVAALPRSTTITPMEA</sequence>
<dbReference type="InterPro" id="IPR008772">
    <property type="entry name" value="Phosphonate_metab_PhnH"/>
</dbReference>
<evidence type="ECO:0000313" key="2">
    <source>
        <dbReference type="Proteomes" id="UP000605148"/>
    </source>
</evidence>
<gene>
    <name evidence="1" type="ORF">GCM10011316_09190</name>
</gene>
<keyword evidence="1" id="KW-0456">Lyase</keyword>
<dbReference type="GO" id="GO:0019634">
    <property type="term" value="P:organic phosphonate metabolic process"/>
    <property type="evidence" value="ECO:0007669"/>
    <property type="project" value="InterPro"/>
</dbReference>
<dbReference type="OrthoDB" id="9814509at2"/>
<comment type="caution">
    <text evidence="1">The sequence shown here is derived from an EMBL/GenBank/DDBJ whole genome shotgun (WGS) entry which is preliminary data.</text>
</comment>
<organism evidence="1 2">
    <name type="scientific">Roseibium aquae</name>
    <dbReference type="NCBI Taxonomy" id="1323746"/>
    <lineage>
        <taxon>Bacteria</taxon>
        <taxon>Pseudomonadati</taxon>
        <taxon>Pseudomonadota</taxon>
        <taxon>Alphaproteobacteria</taxon>
        <taxon>Hyphomicrobiales</taxon>
        <taxon>Stappiaceae</taxon>
        <taxon>Roseibium</taxon>
    </lineage>
</organism>
<proteinExistence type="predicted"/>
<reference evidence="1" key="2">
    <citation type="submission" date="2020-09" db="EMBL/GenBank/DDBJ databases">
        <authorList>
            <person name="Sun Q."/>
            <person name="Zhou Y."/>
        </authorList>
    </citation>
    <scope>NUCLEOTIDE SEQUENCE</scope>
    <source>
        <strain evidence="1">CGMCC 1.12426</strain>
    </source>
</reference>
<reference evidence="1" key="1">
    <citation type="journal article" date="2014" name="Int. J. Syst. Evol. Microbiol.">
        <title>Complete genome sequence of Corynebacterium casei LMG S-19264T (=DSM 44701T), isolated from a smear-ripened cheese.</title>
        <authorList>
            <consortium name="US DOE Joint Genome Institute (JGI-PGF)"/>
            <person name="Walter F."/>
            <person name="Albersmeier A."/>
            <person name="Kalinowski J."/>
            <person name="Ruckert C."/>
        </authorList>
    </citation>
    <scope>NUCLEOTIDE SEQUENCE</scope>
    <source>
        <strain evidence="1">CGMCC 1.12426</strain>
    </source>
</reference>
<dbReference type="InterPro" id="IPR038058">
    <property type="entry name" value="PhnH-like_sp"/>
</dbReference>
<dbReference type="AlphaFoldDB" id="A0A916WYH6"/>
<dbReference type="RefSeq" id="WP_150495006.1">
    <property type="nucleotide sequence ID" value="NZ_BMFA01000002.1"/>
</dbReference>
<dbReference type="Pfam" id="PF05845">
    <property type="entry name" value="PhnH"/>
    <property type="match status" value="1"/>
</dbReference>
<dbReference type="SUPFAM" id="SSF159709">
    <property type="entry name" value="PhnH-like"/>
    <property type="match status" value="1"/>
</dbReference>
<dbReference type="Gene3D" id="3.40.50.11310">
    <property type="entry name" value="Bacterial phosphonate metabolism protein PhnH"/>
    <property type="match status" value="1"/>
</dbReference>
<protein>
    <submittedName>
        <fullName evidence="1">Carbon-phosphorus lyase subunit PhnH</fullName>
    </submittedName>
</protein>
<dbReference type="NCBIfam" id="TIGR03292">
    <property type="entry name" value="PhnH_redo"/>
    <property type="match status" value="1"/>
</dbReference>
<dbReference type="PIRSF" id="PIRSF020680">
    <property type="entry name" value="PhnH"/>
    <property type="match status" value="1"/>
</dbReference>
<dbReference type="Proteomes" id="UP000605148">
    <property type="component" value="Unassembled WGS sequence"/>
</dbReference>
<accession>A0A916WYH6</accession>
<name>A0A916WYH6_9HYPH</name>